<name>A0A4Q1BUF0_TREME</name>
<reference evidence="1 2" key="1">
    <citation type="submission" date="2016-06" db="EMBL/GenBank/DDBJ databases">
        <title>Evolution of pathogenesis and genome organization in the Tremellales.</title>
        <authorList>
            <person name="Cuomo C."/>
            <person name="Litvintseva A."/>
            <person name="Heitman J."/>
            <person name="Chen Y."/>
            <person name="Sun S."/>
            <person name="Springer D."/>
            <person name="Dromer F."/>
            <person name="Young S."/>
            <person name="Zeng Q."/>
            <person name="Chapman S."/>
            <person name="Gujja S."/>
            <person name="Saif S."/>
            <person name="Birren B."/>
        </authorList>
    </citation>
    <scope>NUCLEOTIDE SEQUENCE [LARGE SCALE GENOMIC DNA]</scope>
    <source>
        <strain evidence="1 2">ATCC 28783</strain>
    </source>
</reference>
<keyword evidence="2" id="KW-1185">Reference proteome</keyword>
<dbReference type="OrthoDB" id="2595615at2759"/>
<dbReference type="InParanoid" id="A0A4Q1BUF0"/>
<dbReference type="AlphaFoldDB" id="A0A4Q1BUF0"/>
<protein>
    <submittedName>
        <fullName evidence="1">Uncharacterized protein</fullName>
    </submittedName>
</protein>
<gene>
    <name evidence="1" type="ORF">M231_01150</name>
</gene>
<dbReference type="EMBL" id="SDIL01000007">
    <property type="protein sequence ID" value="RXK41650.1"/>
    <property type="molecule type" value="Genomic_DNA"/>
</dbReference>
<evidence type="ECO:0000313" key="1">
    <source>
        <dbReference type="EMBL" id="RXK41650.1"/>
    </source>
</evidence>
<evidence type="ECO:0000313" key="2">
    <source>
        <dbReference type="Proteomes" id="UP000289152"/>
    </source>
</evidence>
<dbReference type="Proteomes" id="UP000289152">
    <property type="component" value="Unassembled WGS sequence"/>
</dbReference>
<dbReference type="STRING" id="5217.A0A4Q1BUF0"/>
<accession>A0A4Q1BUF0</accession>
<proteinExistence type="predicted"/>
<comment type="caution">
    <text evidence="1">The sequence shown here is derived from an EMBL/GenBank/DDBJ whole genome shotgun (WGS) entry which is preliminary data.</text>
</comment>
<organism evidence="1 2">
    <name type="scientific">Tremella mesenterica</name>
    <name type="common">Jelly fungus</name>
    <dbReference type="NCBI Taxonomy" id="5217"/>
    <lineage>
        <taxon>Eukaryota</taxon>
        <taxon>Fungi</taxon>
        <taxon>Dikarya</taxon>
        <taxon>Basidiomycota</taxon>
        <taxon>Agaricomycotina</taxon>
        <taxon>Tremellomycetes</taxon>
        <taxon>Tremellales</taxon>
        <taxon>Tremellaceae</taxon>
        <taxon>Tremella</taxon>
    </lineage>
</organism>
<sequence length="231" mass="25688">MSKETPGTTTPKPDIAERKIPWSLPSRLLPRSVSPDFSEPRLETIGIATDPGRMSIYLCLIDSKPFLLPSLFALHKHRKMVHDIPIPEEPTKTLPLPLPLPLSSLSQNRTSSIEHSTSTNPTIIVQQDAMIPHITTHDDPSETSNDILRDRLSTSTILDSTSISPSLVGVEKLTTGSNFTHSSVSEKVDGLIPHNPDPPLERPTGEQNVEWITWKFTPEEESRRRAYLPLA</sequence>